<protein>
    <submittedName>
        <fullName evidence="1">Uncharacterized protein</fullName>
    </submittedName>
</protein>
<gene>
    <name evidence="1" type="ORF">DSM3645_15295</name>
</gene>
<sequence length="145" mass="16801">MNEEPSKTYVVFRSALFSFAWPKEGPDLAPPWGKDCAAFVKERLRAFDEVTSINGPHQDESAWTLDVILGGERYELHVHWALIDEPPVDCWVIQVYPVMGLIGWLFRRPLQHFSKLLKNVSQILETTEGISDVQWMNFEEFSNVY</sequence>
<comment type="caution">
    <text evidence="1">The sequence shown here is derived from an EMBL/GenBank/DDBJ whole genome shotgun (WGS) entry which is preliminary data.</text>
</comment>
<dbReference type="Proteomes" id="UP000004358">
    <property type="component" value="Unassembled WGS sequence"/>
</dbReference>
<dbReference type="OrthoDB" id="3078500at2"/>
<dbReference type="EMBL" id="AANZ01000023">
    <property type="protein sequence ID" value="EAQ78154.1"/>
    <property type="molecule type" value="Genomic_DNA"/>
</dbReference>
<dbReference type="AlphaFoldDB" id="A3ZZ16"/>
<accession>A3ZZ16</accession>
<reference evidence="1 2" key="1">
    <citation type="submission" date="2006-02" db="EMBL/GenBank/DDBJ databases">
        <authorList>
            <person name="Amann R."/>
            <person name="Ferriera S."/>
            <person name="Johnson J."/>
            <person name="Kravitz S."/>
            <person name="Halpern A."/>
            <person name="Remington K."/>
            <person name="Beeson K."/>
            <person name="Tran B."/>
            <person name="Rogers Y.-H."/>
            <person name="Friedman R."/>
            <person name="Venter J.C."/>
        </authorList>
    </citation>
    <scope>NUCLEOTIDE SEQUENCE [LARGE SCALE GENOMIC DNA]</scope>
    <source>
        <strain evidence="1 2">DSM 3645</strain>
    </source>
</reference>
<evidence type="ECO:0000313" key="1">
    <source>
        <dbReference type="EMBL" id="EAQ78154.1"/>
    </source>
</evidence>
<proteinExistence type="predicted"/>
<evidence type="ECO:0000313" key="2">
    <source>
        <dbReference type="Proteomes" id="UP000004358"/>
    </source>
</evidence>
<name>A3ZZ16_9BACT</name>
<dbReference type="HOGENOM" id="CLU_1783134_0_0_0"/>
<dbReference type="STRING" id="314230.DSM3645_15295"/>
<dbReference type="RefSeq" id="WP_002650957.1">
    <property type="nucleotide sequence ID" value="NZ_CH672376.1"/>
</dbReference>
<organism evidence="1 2">
    <name type="scientific">Blastopirellula marina DSM 3645</name>
    <dbReference type="NCBI Taxonomy" id="314230"/>
    <lineage>
        <taxon>Bacteria</taxon>
        <taxon>Pseudomonadati</taxon>
        <taxon>Planctomycetota</taxon>
        <taxon>Planctomycetia</taxon>
        <taxon>Pirellulales</taxon>
        <taxon>Pirellulaceae</taxon>
        <taxon>Blastopirellula</taxon>
    </lineage>
</organism>